<feature type="domain" description="PTS EIIC type-3" evidence="2">
    <location>
        <begin position="5"/>
        <end position="390"/>
    </location>
</feature>
<dbReference type="InterPro" id="IPR004501">
    <property type="entry name" value="PTS_EIIC_3"/>
</dbReference>
<feature type="transmembrane region" description="Helical" evidence="1">
    <location>
        <begin position="371"/>
        <end position="390"/>
    </location>
</feature>
<keyword evidence="4" id="KW-1185">Reference proteome</keyword>
<dbReference type="GO" id="GO:0016020">
    <property type="term" value="C:membrane"/>
    <property type="evidence" value="ECO:0007669"/>
    <property type="project" value="InterPro"/>
</dbReference>
<keyword evidence="1" id="KW-0472">Membrane</keyword>
<gene>
    <name evidence="3" type="ORF">RU86_GL000166</name>
</gene>
<dbReference type="PANTHER" id="PTHR33989:SF4">
    <property type="entry name" value="PTS SYSTEM N,N'-DIACETYLCHITOBIOSE-SPECIFIC EIIC COMPONENT"/>
    <property type="match status" value="1"/>
</dbReference>
<feature type="transmembrane region" description="Helical" evidence="1">
    <location>
        <begin position="320"/>
        <end position="341"/>
    </location>
</feature>
<sequence length="402" mass="45122">MINKIIERTVKWDQGVLKLPAFNAIFTAMQQTLPLLTISVYLQLIINLFLKPDAFFIRLFHLSIKVPMLMQLQDLSLLLDLLVLMLFSAIYTGTYLSSRHVFQTTLPIITNFLGTFFLLLGKDKLLSYDSTQYLLLVIIVTLSSESFVHYQKKVSRPNVQPFAMRFLLWAGIILGVNIGLQMVSPSTFIYQAMSSLTAHVFWTSFLGLLLISCLIPLFFWLGISIPRELVTDQINIPAVVKNLNVVIKNENGSLPYPTNLYSVYHAFSQFGGIGNTVVLSFLLLFAVSKKRQNLGLLSLVPSLFNQNQLLYFGLPIFLRPLMLVPMLATSVVGTLIGYIAIMTHLIKPATLVTPSGMPNLLLAFLGSNDGWSLLVVAIIFGLSVIIYMPFIKIQNSETIYEK</sequence>
<feature type="transmembrane region" description="Helical" evidence="1">
    <location>
        <begin position="101"/>
        <end position="121"/>
    </location>
</feature>
<dbReference type="AlphaFoldDB" id="A0A2A5S656"/>
<proteinExistence type="predicted"/>
<dbReference type="PANTHER" id="PTHR33989">
    <property type="match status" value="1"/>
</dbReference>
<dbReference type="Proteomes" id="UP000218282">
    <property type="component" value="Unassembled WGS sequence"/>
</dbReference>
<dbReference type="GO" id="GO:0008982">
    <property type="term" value="F:protein-N(PI)-phosphohistidine-sugar phosphotransferase activity"/>
    <property type="evidence" value="ECO:0007669"/>
    <property type="project" value="InterPro"/>
</dbReference>
<evidence type="ECO:0000256" key="1">
    <source>
        <dbReference type="SAM" id="Phobius"/>
    </source>
</evidence>
<feature type="transmembrane region" description="Helical" evidence="1">
    <location>
        <begin position="200"/>
        <end position="223"/>
    </location>
</feature>
<feature type="transmembrane region" description="Helical" evidence="1">
    <location>
        <begin position="263"/>
        <end position="287"/>
    </location>
</feature>
<feature type="transmembrane region" description="Helical" evidence="1">
    <location>
        <begin position="133"/>
        <end position="150"/>
    </location>
</feature>
<dbReference type="PROSITE" id="PS51105">
    <property type="entry name" value="PTS_EIIC_TYPE_3"/>
    <property type="match status" value="1"/>
</dbReference>
<reference evidence="3 4" key="1">
    <citation type="submission" date="2014-12" db="EMBL/GenBank/DDBJ databases">
        <title>Draft genome sequences of 10 type strains of Lactococcus.</title>
        <authorList>
            <person name="Sun Z."/>
            <person name="Zhong Z."/>
            <person name="Liu W."/>
            <person name="Zhang W."/>
            <person name="Zhang H."/>
        </authorList>
    </citation>
    <scope>NUCLEOTIDE SEQUENCE [LARGE SCALE GENOMIC DNA]</scope>
    <source>
        <strain evidence="3 4">DSM 6634</strain>
    </source>
</reference>
<evidence type="ECO:0000313" key="4">
    <source>
        <dbReference type="Proteomes" id="UP000218282"/>
    </source>
</evidence>
<accession>A0A2A5S656</accession>
<feature type="transmembrane region" description="Helical" evidence="1">
    <location>
        <begin position="75"/>
        <end position="95"/>
    </location>
</feature>
<dbReference type="EMBL" id="JXJW01000001">
    <property type="protein sequence ID" value="PCS08930.1"/>
    <property type="molecule type" value="Genomic_DNA"/>
</dbReference>
<dbReference type="RefSeq" id="WP_096813588.1">
    <property type="nucleotide sequence ID" value="NZ_JXJW01000001.1"/>
</dbReference>
<evidence type="ECO:0000259" key="2">
    <source>
        <dbReference type="PROSITE" id="PS51105"/>
    </source>
</evidence>
<keyword evidence="1" id="KW-0812">Transmembrane</keyword>
<organism evidence="3 4">
    <name type="scientific">Pseudolactococcus piscium</name>
    <dbReference type="NCBI Taxonomy" id="1364"/>
    <lineage>
        <taxon>Bacteria</taxon>
        <taxon>Bacillati</taxon>
        <taxon>Bacillota</taxon>
        <taxon>Bacilli</taxon>
        <taxon>Lactobacillales</taxon>
        <taxon>Streptococcaceae</taxon>
        <taxon>Pseudolactococcus</taxon>
    </lineage>
</organism>
<dbReference type="GO" id="GO:0009401">
    <property type="term" value="P:phosphoenolpyruvate-dependent sugar phosphotransferase system"/>
    <property type="evidence" value="ECO:0007669"/>
    <property type="project" value="InterPro"/>
</dbReference>
<keyword evidence="1" id="KW-1133">Transmembrane helix</keyword>
<dbReference type="InterPro" id="IPR051088">
    <property type="entry name" value="PTS_Sugar-EIIC/EIIB"/>
</dbReference>
<protein>
    <submittedName>
        <fullName evidence="3">PTS cellobiose transporter subunit IIC</fullName>
    </submittedName>
</protein>
<name>A0A2A5S656_9LACT</name>
<comment type="caution">
    <text evidence="3">The sequence shown here is derived from an EMBL/GenBank/DDBJ whole genome shotgun (WGS) entry which is preliminary data.</text>
</comment>
<feature type="transmembrane region" description="Helical" evidence="1">
    <location>
        <begin position="162"/>
        <end position="180"/>
    </location>
</feature>
<evidence type="ECO:0000313" key="3">
    <source>
        <dbReference type="EMBL" id="PCS08930.1"/>
    </source>
</evidence>